<dbReference type="AlphaFoldDB" id="A0A1V0AIP7"/>
<dbReference type="PANTHER" id="PTHR46082">
    <property type="entry name" value="ATP/GTP-BINDING PROTEIN-RELATED"/>
    <property type="match status" value="1"/>
</dbReference>
<keyword evidence="2" id="KW-1185">Reference proteome</keyword>
<organism evidence="1 2">
    <name type="scientific">[Actinomadura] parvosata subsp. kistnae</name>
    <dbReference type="NCBI Taxonomy" id="1909395"/>
    <lineage>
        <taxon>Bacteria</taxon>
        <taxon>Bacillati</taxon>
        <taxon>Actinomycetota</taxon>
        <taxon>Actinomycetes</taxon>
        <taxon>Streptosporangiales</taxon>
        <taxon>Streptosporangiaceae</taxon>
        <taxon>Nonomuraea</taxon>
    </lineage>
</organism>
<dbReference type="OrthoDB" id="3511185at2"/>
<dbReference type="InterPro" id="IPR011990">
    <property type="entry name" value="TPR-like_helical_dom_sf"/>
</dbReference>
<dbReference type="KEGG" id="noa:BKM31_58505"/>
<dbReference type="PANTHER" id="PTHR46082:SF6">
    <property type="entry name" value="AAA+ ATPASE DOMAIN-CONTAINING PROTEIN-RELATED"/>
    <property type="match status" value="1"/>
</dbReference>
<dbReference type="SUPFAM" id="SSF48452">
    <property type="entry name" value="TPR-like"/>
    <property type="match status" value="1"/>
</dbReference>
<dbReference type="InterPro" id="IPR019734">
    <property type="entry name" value="TPR_rpt"/>
</dbReference>
<evidence type="ECO:0000313" key="2">
    <source>
        <dbReference type="Proteomes" id="UP000190797"/>
    </source>
</evidence>
<protein>
    <submittedName>
        <fullName evidence="1">Uncharacterized protein</fullName>
    </submittedName>
</protein>
<dbReference type="EMBL" id="CP017717">
    <property type="protein sequence ID" value="AQZ69962.1"/>
    <property type="molecule type" value="Genomic_DNA"/>
</dbReference>
<sequence>MPESPSTFDIAYSLLREGRLIDAEQLMLKELQSVEQSHGRTSSEWASAQCDLGNLLFNSDQFDRAAECFRDACAHPPVGDSAAFKNFLTYRLNLGMALLMAGRLDEAEAELRRNLREREEFYGREHPGYAYALEQLADVLIRRGELAQARQAAEEAVGIFWEAGHERVAGAMALRAEIVLASGGGDAVFPGLDQLPDEIVELIVLTVTARVRQVPATARPVLTHLAATLESHLGPDHQATLKAFAELANSGHDSGDQTGRVEAIEKLLASYDRQGRAEDALMAVLGLAVAQDAAGDVDGSLKTYEQALARADGIGRHDLRAQVLRNWGLALSSAGRPAEAEQRLRAAVTEAGLSGDDELLGRARIALGLFLQHEERLDEARELVEAGLTTLDVAHPEAIQGRGHLGAIMAGRSCGCGDTREAIAQAFREFVIGRLPHDLLAELEVTLDGGDFQIGVQLVREPTEDELKQLNAVFESATAEFRGRLAAAG</sequence>
<dbReference type="InterPro" id="IPR053137">
    <property type="entry name" value="NLR-like"/>
</dbReference>
<proteinExistence type="predicted"/>
<gene>
    <name evidence="1" type="ORF">BKM31_58505</name>
</gene>
<reference evidence="2" key="1">
    <citation type="journal article" date="2017" name="Med. Chem. Commun.">
        <title>Nonomuraea sp. ATCC 55076 harbours the largest actinomycete chromosome to date and the kistamicin biosynthetic gene cluster.</title>
        <authorList>
            <person name="Nazari B."/>
            <person name="Forneris C.C."/>
            <person name="Gibson M.I."/>
            <person name="Moon K."/>
            <person name="Schramma K.R."/>
            <person name="Seyedsayamdost M.R."/>
        </authorList>
    </citation>
    <scope>NUCLEOTIDE SEQUENCE [LARGE SCALE GENOMIC DNA]</scope>
    <source>
        <strain evidence="2">ATCC 55076</strain>
    </source>
</reference>
<dbReference type="SMART" id="SM00028">
    <property type="entry name" value="TPR"/>
    <property type="match status" value="5"/>
</dbReference>
<accession>A0A1V0AIP7</accession>
<evidence type="ECO:0000313" key="1">
    <source>
        <dbReference type="EMBL" id="AQZ69962.1"/>
    </source>
</evidence>
<name>A0A1V0AIP7_9ACTN</name>
<dbReference type="STRING" id="1909395.BKM31_58505"/>
<dbReference type="Gene3D" id="1.25.40.10">
    <property type="entry name" value="Tetratricopeptide repeat domain"/>
    <property type="match status" value="2"/>
</dbReference>
<dbReference type="RefSeq" id="WP_080046359.1">
    <property type="nucleotide sequence ID" value="NZ_OOHJ01000013.1"/>
</dbReference>
<dbReference type="Pfam" id="PF13424">
    <property type="entry name" value="TPR_12"/>
    <property type="match status" value="2"/>
</dbReference>
<dbReference type="Proteomes" id="UP000190797">
    <property type="component" value="Chromosome"/>
</dbReference>